<dbReference type="EMBL" id="FNCQ01000010">
    <property type="protein sequence ID" value="SDG80790.1"/>
    <property type="molecule type" value="Genomic_DNA"/>
</dbReference>
<evidence type="ECO:0000256" key="1">
    <source>
        <dbReference type="SAM" id="Phobius"/>
    </source>
</evidence>
<keyword evidence="1" id="KW-0472">Membrane</keyword>
<organism evidence="2 3">
    <name type="scientific">Prevotella communis</name>
    <dbReference type="NCBI Taxonomy" id="2913614"/>
    <lineage>
        <taxon>Bacteria</taxon>
        <taxon>Pseudomonadati</taxon>
        <taxon>Bacteroidota</taxon>
        <taxon>Bacteroidia</taxon>
        <taxon>Bacteroidales</taxon>
        <taxon>Prevotellaceae</taxon>
        <taxon>Prevotella</taxon>
    </lineage>
</organism>
<feature type="transmembrane region" description="Helical" evidence="1">
    <location>
        <begin position="46"/>
        <end position="70"/>
    </location>
</feature>
<gene>
    <name evidence="2" type="ORF">SAMN04487901_11017</name>
</gene>
<dbReference type="Proteomes" id="UP000198779">
    <property type="component" value="Unassembled WGS sequence"/>
</dbReference>
<reference evidence="3" key="1">
    <citation type="submission" date="2016-10" db="EMBL/GenBank/DDBJ databases">
        <authorList>
            <person name="Varghese N."/>
            <person name="Submissions S."/>
        </authorList>
    </citation>
    <scope>NUCLEOTIDE SEQUENCE [LARGE SCALE GENOMIC DNA]</scope>
    <source>
        <strain evidence="3">BP1-148</strain>
    </source>
</reference>
<keyword evidence="1" id="KW-0812">Transmembrane</keyword>
<keyword evidence="1" id="KW-1133">Transmembrane helix</keyword>
<proteinExistence type="predicted"/>
<keyword evidence="3" id="KW-1185">Reference proteome</keyword>
<sequence>MDAFLIIKDTLDVRMDNDSLCNGRIIIANAPVEACGENLNINLDAVYIVAIVCITLLVLALLTIGLILYVKSKSMAYKIEEIKLNNEAEKVLFDRKIAMEAEKEKSRYRTRLADYLEKKEDKTEYTEVLKNYIDNLTPSKGKVG</sequence>
<accession>A0A1G7XB61</accession>
<evidence type="ECO:0000313" key="2">
    <source>
        <dbReference type="EMBL" id="SDG80790.1"/>
    </source>
</evidence>
<protein>
    <submittedName>
        <fullName evidence="2">Uncharacterized protein</fullName>
    </submittedName>
</protein>
<evidence type="ECO:0000313" key="3">
    <source>
        <dbReference type="Proteomes" id="UP000198779"/>
    </source>
</evidence>
<dbReference type="RefSeq" id="WP_091817836.1">
    <property type="nucleotide sequence ID" value="NZ_FNCQ01000010.1"/>
</dbReference>
<dbReference type="STRING" id="645274.SAMN04487901_11017"/>
<name>A0A1G7XB61_9BACT</name>
<dbReference type="AlphaFoldDB" id="A0A1G7XB61"/>